<dbReference type="RefSeq" id="WP_069186804.1">
    <property type="nucleotide sequence ID" value="NZ_FLYE01000010.1"/>
</dbReference>
<name>A0A1C3RFR3_9PROT</name>
<evidence type="ECO:0008006" key="3">
    <source>
        <dbReference type="Google" id="ProtNLM"/>
    </source>
</evidence>
<dbReference type="Pfam" id="PF09538">
    <property type="entry name" value="FYDLN_acid"/>
    <property type="match status" value="1"/>
</dbReference>
<evidence type="ECO:0000313" key="2">
    <source>
        <dbReference type="Proteomes" id="UP000231658"/>
    </source>
</evidence>
<reference evidence="1 2" key="1">
    <citation type="submission" date="2016-07" db="EMBL/GenBank/DDBJ databases">
        <authorList>
            <person name="Lefevre C.T."/>
        </authorList>
    </citation>
    <scope>NUCLEOTIDE SEQUENCE [LARGE SCALE GENOMIC DNA]</scope>
    <source>
        <strain evidence="1">PR1</strain>
    </source>
</reference>
<gene>
    <name evidence="1" type="ORF">MTBPR1_180033</name>
</gene>
<accession>A0A1C3RFR3</accession>
<dbReference type="STRING" id="1867952.MTBPR1_180033"/>
<keyword evidence="2" id="KW-1185">Reference proteome</keyword>
<proteinExistence type="predicted"/>
<evidence type="ECO:0000313" key="1">
    <source>
        <dbReference type="EMBL" id="SCA56120.1"/>
    </source>
</evidence>
<dbReference type="Proteomes" id="UP000231658">
    <property type="component" value="Unassembled WGS sequence"/>
</dbReference>
<sequence>MKPEWGTKHECPGCGAHYYDMRNADASCPKCNEPINDEAALMAKKGDVDDTAPPKKEAGNILDEFEDVETDLEASEGEDDFIEDTEDLVGSDETDMSEIMEHIDEGVVDQNL</sequence>
<dbReference type="AlphaFoldDB" id="A0A1C3RFR3"/>
<dbReference type="EMBL" id="FLYE01000010">
    <property type="protein sequence ID" value="SCA56120.1"/>
    <property type="molecule type" value="Genomic_DNA"/>
</dbReference>
<organism evidence="1 2">
    <name type="scientific">Candidatus Terasakiella magnetica</name>
    <dbReference type="NCBI Taxonomy" id="1867952"/>
    <lineage>
        <taxon>Bacteria</taxon>
        <taxon>Pseudomonadati</taxon>
        <taxon>Pseudomonadota</taxon>
        <taxon>Alphaproteobacteria</taxon>
        <taxon>Rhodospirillales</taxon>
        <taxon>Terasakiellaceae</taxon>
        <taxon>Terasakiella</taxon>
    </lineage>
</organism>
<dbReference type="OrthoDB" id="9815689at2"/>
<protein>
    <recommendedName>
        <fullName evidence="3">TIGR02300 family protein</fullName>
    </recommendedName>
</protein>
<dbReference type="InterPro" id="IPR012644">
    <property type="entry name" value="CHP02300_FYDLN_acid"/>
</dbReference>